<accession>A0ABX7MTN9</accession>
<evidence type="ECO:0000256" key="1">
    <source>
        <dbReference type="SAM" id="Phobius"/>
    </source>
</evidence>
<organism evidence="2 3">
    <name type="scientific">Marinobacter salinisoli</name>
    <dbReference type="NCBI Taxonomy" id="2769486"/>
    <lineage>
        <taxon>Bacteria</taxon>
        <taxon>Pseudomonadati</taxon>
        <taxon>Pseudomonadota</taxon>
        <taxon>Gammaproteobacteria</taxon>
        <taxon>Pseudomonadales</taxon>
        <taxon>Marinobacteraceae</taxon>
        <taxon>Marinobacter</taxon>
    </lineage>
</organism>
<feature type="transmembrane region" description="Helical" evidence="1">
    <location>
        <begin position="6"/>
        <end position="26"/>
    </location>
</feature>
<keyword evidence="1" id="KW-0812">Transmembrane</keyword>
<reference evidence="2 3" key="1">
    <citation type="submission" date="2021-03" db="EMBL/GenBank/DDBJ databases">
        <title>Genome sequencing of Marinobacter sp. LPB0319.</title>
        <authorList>
            <person name="Kim J."/>
        </authorList>
    </citation>
    <scope>NUCLEOTIDE SEQUENCE [LARGE SCALE GENOMIC DNA]</scope>
    <source>
        <strain evidence="2 3">LPB0319</strain>
    </source>
</reference>
<keyword evidence="1" id="KW-1133">Transmembrane helix</keyword>
<sequence>MGTLLTILAVLFIALIVIIPLLEKYAARGGEPKNYGHLTRWFIPLMMLILVLQFLRHVFG</sequence>
<dbReference type="EMBL" id="CP071247">
    <property type="protein sequence ID" value="QSP94805.1"/>
    <property type="molecule type" value="Genomic_DNA"/>
</dbReference>
<protein>
    <submittedName>
        <fullName evidence="2">Uncharacterized protein</fullName>
    </submittedName>
</protein>
<gene>
    <name evidence="2" type="ORF">LPB19_16795</name>
</gene>
<evidence type="ECO:0000313" key="2">
    <source>
        <dbReference type="EMBL" id="QSP94805.1"/>
    </source>
</evidence>
<dbReference type="Proteomes" id="UP000663555">
    <property type="component" value="Chromosome"/>
</dbReference>
<proteinExistence type="predicted"/>
<evidence type="ECO:0000313" key="3">
    <source>
        <dbReference type="Proteomes" id="UP000663555"/>
    </source>
</evidence>
<dbReference type="RefSeq" id="WP_206644024.1">
    <property type="nucleotide sequence ID" value="NZ_CP071247.1"/>
</dbReference>
<keyword evidence="3" id="KW-1185">Reference proteome</keyword>
<name>A0ABX7MTN9_9GAMM</name>
<keyword evidence="1" id="KW-0472">Membrane</keyword>
<feature type="transmembrane region" description="Helical" evidence="1">
    <location>
        <begin position="38"/>
        <end position="59"/>
    </location>
</feature>